<evidence type="ECO:0000313" key="2">
    <source>
        <dbReference type="EMBL" id="KAL3624508.1"/>
    </source>
</evidence>
<feature type="domain" description="1,3-beta-glucan synthase component FKS1-like" evidence="1">
    <location>
        <begin position="1"/>
        <end position="77"/>
    </location>
</feature>
<dbReference type="PANTHER" id="PTHR46085:SF3">
    <property type="entry name" value="ARF GTPASE ACTIVATING PROTEIN"/>
    <property type="match status" value="1"/>
</dbReference>
<dbReference type="EMBL" id="JAVIJP010000053">
    <property type="protein sequence ID" value="KAL3624508.1"/>
    <property type="molecule type" value="Genomic_DNA"/>
</dbReference>
<organism evidence="2 3">
    <name type="scientific">Castilleja foliolosa</name>
    <dbReference type="NCBI Taxonomy" id="1961234"/>
    <lineage>
        <taxon>Eukaryota</taxon>
        <taxon>Viridiplantae</taxon>
        <taxon>Streptophyta</taxon>
        <taxon>Embryophyta</taxon>
        <taxon>Tracheophyta</taxon>
        <taxon>Spermatophyta</taxon>
        <taxon>Magnoliopsida</taxon>
        <taxon>eudicotyledons</taxon>
        <taxon>Gunneridae</taxon>
        <taxon>Pentapetalae</taxon>
        <taxon>asterids</taxon>
        <taxon>lamiids</taxon>
        <taxon>Lamiales</taxon>
        <taxon>Orobanchaceae</taxon>
        <taxon>Pedicularideae</taxon>
        <taxon>Castillejinae</taxon>
        <taxon>Castilleja</taxon>
    </lineage>
</organism>
<accession>A0ABD3C407</accession>
<keyword evidence="3" id="KW-1185">Reference proteome</keyword>
<reference evidence="3" key="1">
    <citation type="journal article" date="2024" name="IScience">
        <title>Strigolactones Initiate the Formation of Haustorium-like Structures in Castilleja.</title>
        <authorList>
            <person name="Buerger M."/>
            <person name="Peterson D."/>
            <person name="Chory J."/>
        </authorList>
    </citation>
    <scope>NUCLEOTIDE SEQUENCE [LARGE SCALE GENOMIC DNA]</scope>
</reference>
<dbReference type="Pfam" id="PF14288">
    <property type="entry name" value="FKS1_dom1"/>
    <property type="match status" value="1"/>
</dbReference>
<evidence type="ECO:0000313" key="3">
    <source>
        <dbReference type="Proteomes" id="UP001632038"/>
    </source>
</evidence>
<comment type="caution">
    <text evidence="2">The sequence shown here is derived from an EMBL/GenBank/DDBJ whole genome shotgun (WGS) entry which is preliminary data.</text>
</comment>
<sequence length="274" mass="30713">MAFELYGMLAGNVSPMTGENVKPAYGGEEEAFLKKVVTPIYEVIAQEAARSKKAISKHSQWRNYDDLNEYFCILNGGGSVWIRRETNLQGFSIRGPDIVNTMSNLFLRLPFSWSNGDGSRLHRTVVISCSWVRSSSGSTSVRETGISVWPIGIARYLATHPSGEKRAEVLSQAKVMEEALSIYRETQLGCLNMCALISQHLSAQPAVEYIENSHTEFTPQEISALQRGGNASAREIYLKGFGPSANVERLRDFIKHVYVERRYTGERNLEKPLR</sequence>
<proteinExistence type="predicted"/>
<dbReference type="PANTHER" id="PTHR46085">
    <property type="entry name" value="ARFGAP/RECO-RELATED"/>
    <property type="match status" value="1"/>
</dbReference>
<dbReference type="InterPro" id="IPR026899">
    <property type="entry name" value="FKS1-like_dom1"/>
</dbReference>
<evidence type="ECO:0000259" key="1">
    <source>
        <dbReference type="SMART" id="SM01205"/>
    </source>
</evidence>
<dbReference type="SMART" id="SM01205">
    <property type="entry name" value="FKS1_dom1"/>
    <property type="match status" value="1"/>
</dbReference>
<dbReference type="InterPro" id="IPR044820">
    <property type="entry name" value="AGD14-like"/>
</dbReference>
<dbReference type="Gene3D" id="1.10.220.150">
    <property type="entry name" value="Arf GTPase activating protein"/>
    <property type="match status" value="1"/>
</dbReference>
<protein>
    <recommendedName>
        <fullName evidence="1">1,3-beta-glucan synthase component FKS1-like domain-containing protein</fullName>
    </recommendedName>
</protein>
<dbReference type="Proteomes" id="UP001632038">
    <property type="component" value="Unassembled WGS sequence"/>
</dbReference>
<name>A0ABD3C407_9LAMI</name>
<dbReference type="AlphaFoldDB" id="A0ABD3C407"/>
<gene>
    <name evidence="2" type="ORF">CASFOL_031176</name>
</gene>
<dbReference type="InterPro" id="IPR038508">
    <property type="entry name" value="ArfGAP_dom_sf"/>
</dbReference>